<dbReference type="OrthoDB" id="10358434at2759"/>
<accession>L8G523</accession>
<dbReference type="InterPro" id="IPR001810">
    <property type="entry name" value="F-box_dom"/>
</dbReference>
<evidence type="ECO:0000313" key="3">
    <source>
        <dbReference type="Proteomes" id="UP000011064"/>
    </source>
</evidence>
<dbReference type="InParanoid" id="L8G523"/>
<feature type="domain" description="F-box" evidence="1">
    <location>
        <begin position="12"/>
        <end position="46"/>
    </location>
</feature>
<reference evidence="3" key="1">
    <citation type="submission" date="2010-09" db="EMBL/GenBank/DDBJ databases">
        <title>The genome sequence of Geomyces destructans 20631-21.</title>
        <authorList>
            <consortium name="The Broad Institute Genome Sequencing Platform"/>
            <person name="Cuomo C.A."/>
            <person name="Blehert D.S."/>
            <person name="Lorch J.M."/>
            <person name="Young S.K."/>
            <person name="Zeng Q."/>
            <person name="Gargeya S."/>
            <person name="Fitzgerald M."/>
            <person name="Haas B."/>
            <person name="Abouelleil A."/>
            <person name="Alvarado L."/>
            <person name="Arachchi H.M."/>
            <person name="Berlin A."/>
            <person name="Brown A."/>
            <person name="Chapman S.B."/>
            <person name="Chen Z."/>
            <person name="Dunbar C."/>
            <person name="Freedman E."/>
            <person name="Gearin G."/>
            <person name="Gellesch M."/>
            <person name="Goldberg J."/>
            <person name="Griggs A."/>
            <person name="Gujja S."/>
            <person name="Heiman D."/>
            <person name="Howarth C."/>
            <person name="Larson L."/>
            <person name="Lui A."/>
            <person name="MacDonald P.J.P."/>
            <person name="Montmayeur A."/>
            <person name="Murphy C."/>
            <person name="Neiman D."/>
            <person name="Pearson M."/>
            <person name="Priest M."/>
            <person name="Roberts A."/>
            <person name="Saif S."/>
            <person name="Shea T."/>
            <person name="Shenoy N."/>
            <person name="Sisk P."/>
            <person name="Stolte C."/>
            <person name="Sykes S."/>
            <person name="Wortman J."/>
            <person name="Nusbaum C."/>
            <person name="Birren B."/>
        </authorList>
    </citation>
    <scope>NUCLEOTIDE SEQUENCE [LARGE SCALE GENOMIC DNA]</scope>
    <source>
        <strain evidence="3">ATCC MYA-4855 / 20631-21</strain>
    </source>
</reference>
<dbReference type="Pfam" id="PF00646">
    <property type="entry name" value="F-box"/>
    <property type="match status" value="1"/>
</dbReference>
<dbReference type="VEuPathDB" id="FungiDB:GMDG_03164"/>
<organism evidence="2 3">
    <name type="scientific">Pseudogymnoascus destructans (strain ATCC MYA-4855 / 20631-21)</name>
    <name type="common">Bat white-nose syndrome fungus</name>
    <name type="synonym">Geomyces destructans</name>
    <dbReference type="NCBI Taxonomy" id="658429"/>
    <lineage>
        <taxon>Eukaryota</taxon>
        <taxon>Fungi</taxon>
        <taxon>Dikarya</taxon>
        <taxon>Ascomycota</taxon>
        <taxon>Pezizomycotina</taxon>
        <taxon>Leotiomycetes</taxon>
        <taxon>Thelebolales</taxon>
        <taxon>Thelebolaceae</taxon>
        <taxon>Pseudogymnoascus</taxon>
    </lineage>
</organism>
<dbReference type="AlphaFoldDB" id="L8G523"/>
<dbReference type="Proteomes" id="UP000011064">
    <property type="component" value="Unassembled WGS sequence"/>
</dbReference>
<proteinExistence type="predicted"/>
<name>L8G523_PSED2</name>
<evidence type="ECO:0000259" key="1">
    <source>
        <dbReference type="Pfam" id="PF00646"/>
    </source>
</evidence>
<keyword evidence="3" id="KW-1185">Reference proteome</keyword>
<dbReference type="EMBL" id="GL573217">
    <property type="protein sequence ID" value="ELR08375.1"/>
    <property type="molecule type" value="Genomic_DNA"/>
</dbReference>
<dbReference type="HOGENOM" id="CLU_2373743_0_0_1"/>
<gene>
    <name evidence="2" type="ORF">GMDG_03164</name>
</gene>
<protein>
    <recommendedName>
        <fullName evidence="1">F-box domain-containing protein</fullName>
    </recommendedName>
</protein>
<sequence>MAPLHENRNIFDILPFEIILHILKFMVVRNYTGLSCASHRALELVDAAVAAEYATVAVKFDGPEKTMTGRMIRWVKRYEADMAMCVCYAPPEDDL</sequence>
<evidence type="ECO:0000313" key="2">
    <source>
        <dbReference type="EMBL" id="ELR08375.1"/>
    </source>
</evidence>